<feature type="transmembrane region" description="Helical" evidence="12">
    <location>
        <begin position="6"/>
        <end position="24"/>
    </location>
</feature>
<feature type="transmembrane region" description="Helical" evidence="12">
    <location>
        <begin position="135"/>
        <end position="154"/>
    </location>
</feature>
<evidence type="ECO:0000256" key="10">
    <source>
        <dbReference type="ARBA" id="ARBA00023157"/>
    </source>
</evidence>
<feature type="transmembrane region" description="Helical" evidence="12">
    <location>
        <begin position="200"/>
        <end position="219"/>
    </location>
</feature>
<comment type="subcellular location">
    <subcellularLocation>
        <location evidence="1">Membrane</location>
        <topology evidence="1">Multi-pass membrane protein</topology>
    </subcellularLocation>
</comment>
<organism evidence="13 16">
    <name type="scientific">Pandoraea cepalis</name>
    <dbReference type="NCBI Taxonomy" id="2508294"/>
    <lineage>
        <taxon>Bacteria</taxon>
        <taxon>Pseudomonadati</taxon>
        <taxon>Pseudomonadota</taxon>
        <taxon>Betaproteobacteria</taxon>
        <taxon>Burkholderiales</taxon>
        <taxon>Burkholderiaceae</taxon>
        <taxon>Pandoraea</taxon>
    </lineage>
</organism>
<feature type="transmembrane region" description="Helical" evidence="12">
    <location>
        <begin position="105"/>
        <end position="123"/>
    </location>
</feature>
<evidence type="ECO:0000313" key="13">
    <source>
        <dbReference type="EMBL" id="MDN4575776.1"/>
    </source>
</evidence>
<evidence type="ECO:0000256" key="1">
    <source>
        <dbReference type="ARBA" id="ARBA00004141"/>
    </source>
</evidence>
<evidence type="ECO:0000256" key="6">
    <source>
        <dbReference type="ARBA" id="ARBA00023002"/>
    </source>
</evidence>
<proteinExistence type="predicted"/>
<keyword evidence="5 12" id="KW-1133">Transmembrane helix</keyword>
<keyword evidence="7" id="KW-0408">Iron</keyword>
<dbReference type="Proteomes" id="UP001172791">
    <property type="component" value="Unassembled WGS sequence"/>
</dbReference>
<feature type="transmembrane region" description="Helical" evidence="12">
    <location>
        <begin position="160"/>
        <end position="179"/>
    </location>
</feature>
<keyword evidence="8" id="KW-0350">Heme biosynthesis</keyword>
<comment type="caution">
    <text evidence="13">The sequence shown here is derived from an EMBL/GenBank/DDBJ whole genome shotgun (WGS) entry which is preliminary data.</text>
</comment>
<dbReference type="PANTHER" id="PTHR35457">
    <property type="entry name" value="HEME A SYNTHASE"/>
    <property type="match status" value="1"/>
</dbReference>
<evidence type="ECO:0000256" key="2">
    <source>
        <dbReference type="ARBA" id="ARBA00022475"/>
    </source>
</evidence>
<dbReference type="GO" id="GO:0006784">
    <property type="term" value="P:heme A biosynthetic process"/>
    <property type="evidence" value="ECO:0007669"/>
    <property type="project" value="InterPro"/>
</dbReference>
<dbReference type="GO" id="GO:0016020">
    <property type="term" value="C:membrane"/>
    <property type="evidence" value="ECO:0007669"/>
    <property type="project" value="UniProtKB-SubCell"/>
</dbReference>
<evidence type="ECO:0000256" key="7">
    <source>
        <dbReference type="ARBA" id="ARBA00023004"/>
    </source>
</evidence>
<reference evidence="13" key="1">
    <citation type="submission" date="2018-04" db="EMBL/GenBank/DDBJ databases">
        <authorList>
            <person name="Jy Z."/>
        </authorList>
    </citation>
    <scope>NUCLEOTIDE SEQUENCE</scope>
    <source>
        <strain evidence="14">AS13</strain>
        <strain evidence="13">LA18</strain>
    </source>
</reference>
<evidence type="ECO:0000313" key="14">
    <source>
        <dbReference type="EMBL" id="MDN4580878.1"/>
    </source>
</evidence>
<feature type="transmembrane region" description="Helical" evidence="12">
    <location>
        <begin position="331"/>
        <end position="349"/>
    </location>
</feature>
<feature type="transmembrane region" description="Helical" evidence="12">
    <location>
        <begin position="273"/>
        <end position="291"/>
    </location>
</feature>
<dbReference type="GO" id="GO:0016491">
    <property type="term" value="F:oxidoreductase activity"/>
    <property type="evidence" value="ECO:0007669"/>
    <property type="project" value="UniProtKB-KW"/>
</dbReference>
<evidence type="ECO:0000256" key="11">
    <source>
        <dbReference type="ARBA" id="ARBA00023444"/>
    </source>
</evidence>
<evidence type="ECO:0000256" key="9">
    <source>
        <dbReference type="ARBA" id="ARBA00023136"/>
    </source>
</evidence>
<evidence type="ECO:0000256" key="12">
    <source>
        <dbReference type="SAM" id="Phobius"/>
    </source>
</evidence>
<dbReference type="EMBL" id="QAIC01000042">
    <property type="protein sequence ID" value="MDN4575776.1"/>
    <property type="molecule type" value="Genomic_DNA"/>
</dbReference>
<evidence type="ECO:0000256" key="4">
    <source>
        <dbReference type="ARBA" id="ARBA00022723"/>
    </source>
</evidence>
<dbReference type="InterPro" id="IPR050450">
    <property type="entry name" value="COX15/CtaA_HemeA_synthase"/>
</dbReference>
<evidence type="ECO:0000256" key="5">
    <source>
        <dbReference type="ARBA" id="ARBA00022989"/>
    </source>
</evidence>
<keyword evidence="15" id="KW-1185">Reference proteome</keyword>
<dbReference type="Proteomes" id="UP001172788">
    <property type="component" value="Unassembled WGS sequence"/>
</dbReference>
<dbReference type="InterPro" id="IPR003780">
    <property type="entry name" value="COX15/CtaA_fam"/>
</dbReference>
<dbReference type="EMBL" id="QAID01000045">
    <property type="protein sequence ID" value="MDN4580878.1"/>
    <property type="molecule type" value="Genomic_DNA"/>
</dbReference>
<comment type="pathway">
    <text evidence="11">Porphyrin-containing compound metabolism.</text>
</comment>
<keyword evidence="2" id="KW-1003">Cell membrane</keyword>
<keyword evidence="3 12" id="KW-0812">Transmembrane</keyword>
<dbReference type="Pfam" id="PF02628">
    <property type="entry name" value="COX15-CtaA"/>
    <property type="match status" value="1"/>
</dbReference>
<evidence type="ECO:0000313" key="16">
    <source>
        <dbReference type="Proteomes" id="UP001172791"/>
    </source>
</evidence>
<feature type="transmembrane region" description="Helical" evidence="12">
    <location>
        <begin position="303"/>
        <end position="325"/>
    </location>
</feature>
<name>A0AAW7MSM8_9BURK</name>
<feature type="transmembrane region" description="Helical" evidence="12">
    <location>
        <begin position="36"/>
        <end position="54"/>
    </location>
</feature>
<keyword evidence="6" id="KW-0560">Oxidoreductase</keyword>
<protein>
    <submittedName>
        <fullName evidence="13">Heme A synthase</fullName>
    </submittedName>
</protein>
<dbReference type="PANTHER" id="PTHR35457:SF1">
    <property type="entry name" value="HEME A SYNTHASE"/>
    <property type="match status" value="1"/>
</dbReference>
<evidence type="ECO:0000313" key="15">
    <source>
        <dbReference type="Proteomes" id="UP001172788"/>
    </source>
</evidence>
<dbReference type="GO" id="GO:0046872">
    <property type="term" value="F:metal ion binding"/>
    <property type="evidence" value="ECO:0007669"/>
    <property type="project" value="UniProtKB-KW"/>
</dbReference>
<dbReference type="RefSeq" id="WP_301236381.1">
    <property type="nucleotide sequence ID" value="NZ_QAIC01000042.1"/>
</dbReference>
<evidence type="ECO:0000256" key="8">
    <source>
        <dbReference type="ARBA" id="ARBA00023133"/>
    </source>
</evidence>
<gene>
    <name evidence="13" type="ORF">DBA34_21250</name>
    <name evidence="14" type="ORF">DBB29_22495</name>
</gene>
<dbReference type="AlphaFoldDB" id="A0AAW7MSM8"/>
<keyword evidence="9 12" id="KW-0472">Membrane</keyword>
<accession>A0AAW7MSM8</accession>
<evidence type="ECO:0000256" key="3">
    <source>
        <dbReference type="ARBA" id="ARBA00022692"/>
    </source>
</evidence>
<keyword evidence="10" id="KW-1015">Disulfide bond</keyword>
<sequence>MLYLLELGFIGLCIAVLPLGWVLLRRDANKYRKLAWVTTFLTLDLIMFGGFTRLTDSGLGCPDWPGCYGTSSPFAAHADIHAAQLLLPSGPVTFVKAWIEMVHRYFAMAVGVLIIALMVTAWVKRRELKQSPWLATWLFVLVCVQGAFGAWTVTMKLQPVIVSTHLMLALTLLASLVWLASRQMPLASVAADPDALRWRWAALFGLVLLVFQIALGGWVSTNYAVLACTDFPTCQGQWVPPMDFHNGFRLWRALGKTAGGEVIPMDALVAIHWVHRTFAVVVVAYLAWLASRLRRFAALRKPSVLVLILVFVQFATGLSNIVFQWPLLNAIAHNGGAAILLLLLVMLNFRIRAAKTALMAARLSDQADDLPARQKPLPAAQPAAAPLAGAPTGSA</sequence>
<keyword evidence="4" id="KW-0479">Metal-binding</keyword>